<protein>
    <submittedName>
        <fullName evidence="1">Uncharacterized protein</fullName>
    </submittedName>
</protein>
<feature type="non-terminal residue" evidence="1">
    <location>
        <position position="1"/>
    </location>
</feature>
<evidence type="ECO:0000313" key="1">
    <source>
        <dbReference type="EMBL" id="GFY61556.1"/>
    </source>
</evidence>
<evidence type="ECO:0000313" key="2">
    <source>
        <dbReference type="Proteomes" id="UP000886998"/>
    </source>
</evidence>
<name>A0A8X6Y281_9ARAC</name>
<dbReference type="EMBL" id="BMAV01013690">
    <property type="protein sequence ID" value="GFY61556.1"/>
    <property type="molecule type" value="Genomic_DNA"/>
</dbReference>
<dbReference type="Proteomes" id="UP000886998">
    <property type="component" value="Unassembled WGS sequence"/>
</dbReference>
<proteinExistence type="predicted"/>
<gene>
    <name evidence="1" type="ORF">TNIN_65181</name>
</gene>
<comment type="caution">
    <text evidence="1">The sequence shown here is derived from an EMBL/GenBank/DDBJ whole genome shotgun (WGS) entry which is preliminary data.</text>
</comment>
<keyword evidence="2" id="KW-1185">Reference proteome</keyword>
<sequence>MWERPSPHTLSMSSMVPYSGSTIENVAADIGPKLPELYRRNPKPDPL</sequence>
<organism evidence="1 2">
    <name type="scientific">Trichonephila inaurata madagascariensis</name>
    <dbReference type="NCBI Taxonomy" id="2747483"/>
    <lineage>
        <taxon>Eukaryota</taxon>
        <taxon>Metazoa</taxon>
        <taxon>Ecdysozoa</taxon>
        <taxon>Arthropoda</taxon>
        <taxon>Chelicerata</taxon>
        <taxon>Arachnida</taxon>
        <taxon>Araneae</taxon>
        <taxon>Araneomorphae</taxon>
        <taxon>Entelegynae</taxon>
        <taxon>Araneoidea</taxon>
        <taxon>Nephilidae</taxon>
        <taxon>Trichonephila</taxon>
        <taxon>Trichonephila inaurata</taxon>
    </lineage>
</organism>
<accession>A0A8X6Y281</accession>
<reference evidence="1" key="1">
    <citation type="submission" date="2020-08" db="EMBL/GenBank/DDBJ databases">
        <title>Multicomponent nature underlies the extraordinary mechanical properties of spider dragline silk.</title>
        <authorList>
            <person name="Kono N."/>
            <person name="Nakamura H."/>
            <person name="Mori M."/>
            <person name="Yoshida Y."/>
            <person name="Ohtoshi R."/>
            <person name="Malay A.D."/>
            <person name="Moran D.A.P."/>
            <person name="Tomita M."/>
            <person name="Numata K."/>
            <person name="Arakawa K."/>
        </authorList>
    </citation>
    <scope>NUCLEOTIDE SEQUENCE</scope>
</reference>
<dbReference type="AlphaFoldDB" id="A0A8X6Y281"/>